<evidence type="ECO:0000313" key="2">
    <source>
        <dbReference type="EMBL" id="MDP8591585.1"/>
    </source>
</evidence>
<feature type="domain" description="DNA polymerase Y-family little finger" evidence="1">
    <location>
        <begin position="6"/>
        <end position="59"/>
    </location>
</feature>
<dbReference type="InterPro" id="IPR036775">
    <property type="entry name" value="DNA_pol_Y-fam_lit_finger_sf"/>
</dbReference>
<keyword evidence="3" id="KW-1185">Reference proteome</keyword>
<dbReference type="Proteomes" id="UP001238215">
    <property type="component" value="Unassembled WGS sequence"/>
</dbReference>
<sequence>LETRPGFSHQMKIPITDNTKELQNYCLFLFDKYYEGQEVRHVGITYSKLFYTDSLQLDLFSDPQKQIDEENLDKIIDKIRQKYGFTSIVHASSMLEGARSITRSTLVGGHAGGNGGIKND</sequence>
<name>A0AAJ1SP98_9ENTE</name>
<organism evidence="2 3">
    <name type="scientific">Enterococcus lactis</name>
    <dbReference type="NCBI Taxonomy" id="357441"/>
    <lineage>
        <taxon>Bacteria</taxon>
        <taxon>Bacillati</taxon>
        <taxon>Bacillota</taxon>
        <taxon>Bacilli</taxon>
        <taxon>Lactobacillales</taxon>
        <taxon>Enterococcaceae</taxon>
        <taxon>Enterococcus</taxon>
    </lineage>
</organism>
<gene>
    <name evidence="2" type="ORF">RAN64_16780</name>
</gene>
<dbReference type="SUPFAM" id="SSF100879">
    <property type="entry name" value="Lesion bypass DNA polymerase (Y-family), little finger domain"/>
    <property type="match status" value="1"/>
</dbReference>
<accession>A0AAJ1SP98</accession>
<dbReference type="EMBL" id="JAVBZS010000307">
    <property type="protein sequence ID" value="MDP8591585.1"/>
    <property type="molecule type" value="Genomic_DNA"/>
</dbReference>
<dbReference type="GO" id="GO:0006281">
    <property type="term" value="P:DNA repair"/>
    <property type="evidence" value="ECO:0007669"/>
    <property type="project" value="InterPro"/>
</dbReference>
<feature type="non-terminal residue" evidence="2">
    <location>
        <position position="1"/>
    </location>
</feature>
<protein>
    <submittedName>
        <fullName evidence="2">Type VI secretion protein ImpB</fullName>
    </submittedName>
</protein>
<evidence type="ECO:0000313" key="3">
    <source>
        <dbReference type="Proteomes" id="UP001238215"/>
    </source>
</evidence>
<dbReference type="GO" id="GO:0003684">
    <property type="term" value="F:damaged DNA binding"/>
    <property type="evidence" value="ECO:0007669"/>
    <property type="project" value="InterPro"/>
</dbReference>
<proteinExistence type="predicted"/>
<dbReference type="Pfam" id="PF11799">
    <property type="entry name" value="IMS_C"/>
    <property type="match status" value="1"/>
</dbReference>
<evidence type="ECO:0000259" key="1">
    <source>
        <dbReference type="Pfam" id="PF11799"/>
    </source>
</evidence>
<reference evidence="2 3" key="1">
    <citation type="submission" date="2023-08" db="EMBL/GenBank/DDBJ databases">
        <title>Whole genome sequencing of Enterococcus.</title>
        <authorList>
            <person name="Kaptchouang Tchatchouang C.D."/>
            <person name="Ateba C.N."/>
        </authorList>
    </citation>
    <scope>NUCLEOTIDE SEQUENCE [LARGE SCALE GENOMIC DNA]</scope>
    <source>
        <strain evidence="2 3">ENT3_CNKT_NWU</strain>
    </source>
</reference>
<comment type="caution">
    <text evidence="2">The sequence shown here is derived from an EMBL/GenBank/DDBJ whole genome shotgun (WGS) entry which is preliminary data.</text>
</comment>
<dbReference type="InterPro" id="IPR017961">
    <property type="entry name" value="DNA_pol_Y-fam_little_finger"/>
</dbReference>
<dbReference type="AlphaFoldDB" id="A0AAJ1SP98"/>